<dbReference type="SUPFAM" id="SSF56784">
    <property type="entry name" value="HAD-like"/>
    <property type="match status" value="1"/>
</dbReference>
<reference evidence="1 2" key="1">
    <citation type="journal article" date="2019" name="Int. J. Syst. Evol. Microbiol.">
        <title>The Global Catalogue of Microorganisms (GCM) 10K type strain sequencing project: providing services to taxonomists for standard genome sequencing and annotation.</title>
        <authorList>
            <consortium name="The Broad Institute Genomics Platform"/>
            <consortium name="The Broad Institute Genome Sequencing Center for Infectious Disease"/>
            <person name="Wu L."/>
            <person name="Ma J."/>
        </authorList>
    </citation>
    <scope>NUCLEOTIDE SEQUENCE [LARGE SCALE GENOMIC DNA]</scope>
    <source>
        <strain evidence="1 2">JCM 8736</strain>
    </source>
</reference>
<dbReference type="Gene3D" id="3.30.1240.10">
    <property type="match status" value="1"/>
</dbReference>
<dbReference type="InterPro" id="IPR000150">
    <property type="entry name" value="Cof"/>
</dbReference>
<dbReference type="PROSITE" id="PS01229">
    <property type="entry name" value="COF_2"/>
    <property type="match status" value="1"/>
</dbReference>
<dbReference type="RefSeq" id="WP_068710600.1">
    <property type="nucleotide sequence ID" value="NZ_BAAAXQ010000031.1"/>
</dbReference>
<dbReference type="EMBL" id="BAAAXQ010000031">
    <property type="protein sequence ID" value="GAA3016448.1"/>
    <property type="molecule type" value="Genomic_DNA"/>
</dbReference>
<dbReference type="Gene3D" id="3.40.50.1000">
    <property type="entry name" value="HAD superfamily/HAD-like"/>
    <property type="match status" value="1"/>
</dbReference>
<gene>
    <name evidence="1" type="ORF">GCM10019998_10810</name>
</gene>
<dbReference type="InterPro" id="IPR023214">
    <property type="entry name" value="HAD_sf"/>
</dbReference>
<dbReference type="SFLD" id="SFLDS00003">
    <property type="entry name" value="Haloacid_Dehalogenase"/>
    <property type="match status" value="1"/>
</dbReference>
<dbReference type="PANTHER" id="PTHR10000:SF55">
    <property type="entry name" value="5-AMINO-6-(5-PHOSPHO-D-RIBITYLAMINO)URACIL PHOSPHATASE YCSE"/>
    <property type="match status" value="1"/>
</dbReference>
<accession>A0ABN3Y3Q9</accession>
<dbReference type="SFLD" id="SFLDG01144">
    <property type="entry name" value="C2.B.4:_PGP_Like"/>
    <property type="match status" value="1"/>
</dbReference>
<dbReference type="PANTHER" id="PTHR10000">
    <property type="entry name" value="PHOSPHOSERINE PHOSPHATASE"/>
    <property type="match status" value="1"/>
</dbReference>
<keyword evidence="1" id="KW-0378">Hydrolase</keyword>
<dbReference type="NCBIfam" id="TIGR00099">
    <property type="entry name" value="Cof-subfamily"/>
    <property type="match status" value="1"/>
</dbReference>
<dbReference type="GO" id="GO:0016787">
    <property type="term" value="F:hydrolase activity"/>
    <property type="evidence" value="ECO:0007669"/>
    <property type="project" value="UniProtKB-KW"/>
</dbReference>
<dbReference type="SFLD" id="SFLDG01140">
    <property type="entry name" value="C2.B:_Phosphomannomutase_and_P"/>
    <property type="match status" value="1"/>
</dbReference>
<dbReference type="Proteomes" id="UP001501577">
    <property type="component" value="Unassembled WGS sequence"/>
</dbReference>
<organism evidence="1 2">
    <name type="scientific">Tetragenococcus solitarius</name>
    <dbReference type="NCBI Taxonomy" id="71453"/>
    <lineage>
        <taxon>Bacteria</taxon>
        <taxon>Bacillati</taxon>
        <taxon>Bacillota</taxon>
        <taxon>Bacilli</taxon>
        <taxon>Lactobacillales</taxon>
        <taxon>Enterococcaceae</taxon>
        <taxon>Tetragenococcus</taxon>
    </lineage>
</organism>
<dbReference type="Pfam" id="PF08282">
    <property type="entry name" value="Hydrolase_3"/>
    <property type="match status" value="1"/>
</dbReference>
<sequence>MVKLIVSDMDGTLLDEKKQIPQKNIEAIRYAQSKGIEFMVATGRNRQGALPMLEAVGIECPMIALNGAQVFDKAGSSVLKAPIERALVEEVLLFLEKGKIYYEILTNQGVYSQSKEQRIENWAAMATETMPNLSRKQAMEISFTKLEIIPITFVKSIRELIRNENITVFKINYFYTGDPSVLKKLAQLINKNFKDLVTTSSDRNNLEITYHTAQKGLAIAQIAKEQKIALEEVMVIGDNLNDISMFQVVENSFAMGNSLSEVKKQAKYVTGTNNDGGAGEAITYAIDKNL</sequence>
<name>A0ABN3Y3Q9_9ENTE</name>
<dbReference type="InterPro" id="IPR036412">
    <property type="entry name" value="HAD-like_sf"/>
</dbReference>
<proteinExistence type="predicted"/>
<evidence type="ECO:0000313" key="1">
    <source>
        <dbReference type="EMBL" id="GAA3016448.1"/>
    </source>
</evidence>
<comment type="caution">
    <text evidence="1">The sequence shown here is derived from an EMBL/GenBank/DDBJ whole genome shotgun (WGS) entry which is preliminary data.</text>
</comment>
<evidence type="ECO:0000313" key="2">
    <source>
        <dbReference type="Proteomes" id="UP001501577"/>
    </source>
</evidence>
<dbReference type="InterPro" id="IPR006379">
    <property type="entry name" value="HAD-SF_hydro_IIB"/>
</dbReference>
<protein>
    <submittedName>
        <fullName evidence="1">Cof-type HAD-IIB family hydrolase</fullName>
    </submittedName>
</protein>
<dbReference type="CDD" id="cd07516">
    <property type="entry name" value="HAD_Pase"/>
    <property type="match status" value="1"/>
</dbReference>
<dbReference type="NCBIfam" id="TIGR01484">
    <property type="entry name" value="HAD-SF-IIB"/>
    <property type="match status" value="1"/>
</dbReference>
<keyword evidence="2" id="KW-1185">Reference proteome</keyword>